<keyword evidence="3" id="KW-0862">Zinc</keyword>
<gene>
    <name evidence="5" type="ORF">IPOD504_LOCUS2458</name>
</gene>
<evidence type="ECO:0000256" key="2">
    <source>
        <dbReference type="ARBA" id="ARBA00022771"/>
    </source>
</evidence>
<keyword evidence="6" id="KW-1185">Reference proteome</keyword>
<name>A0ABN8HVU7_9NEOP</name>
<sequence length="213" mass="24401">MIALSVCERIVIGSKVFIMANDYTYNRQRKSGHGWSWYCSMYHRGCKATITTTHDLILTEQKGTHCHEPPMLYRVTFAYNKNGKLIALCGGYTFYSCNNHCNDIRGCMWRCTKGYPCKARFKASPSGQVVRVTTLVHSHDPPLVEIHDGVLVKLRSFYCGVRGHKTNIWRCTRWGQCKARFIITMGGVFVSAQLNHTHDPPTFVIHEGIYYKI</sequence>
<evidence type="ECO:0000256" key="3">
    <source>
        <dbReference type="ARBA" id="ARBA00022833"/>
    </source>
</evidence>
<evidence type="ECO:0000259" key="4">
    <source>
        <dbReference type="Pfam" id="PF04500"/>
    </source>
</evidence>
<dbReference type="EMBL" id="OW152824">
    <property type="protein sequence ID" value="CAH2040295.1"/>
    <property type="molecule type" value="Genomic_DNA"/>
</dbReference>
<dbReference type="Proteomes" id="UP000837857">
    <property type="component" value="Chromosome 12"/>
</dbReference>
<protein>
    <recommendedName>
        <fullName evidence="4">FLYWCH-type domain-containing protein</fullName>
    </recommendedName>
</protein>
<accession>A0ABN8HVU7</accession>
<proteinExistence type="predicted"/>
<evidence type="ECO:0000313" key="5">
    <source>
        <dbReference type="EMBL" id="CAH2040295.1"/>
    </source>
</evidence>
<evidence type="ECO:0000313" key="6">
    <source>
        <dbReference type="Proteomes" id="UP000837857"/>
    </source>
</evidence>
<reference evidence="5" key="1">
    <citation type="submission" date="2022-03" db="EMBL/GenBank/DDBJ databases">
        <authorList>
            <person name="Martin H S."/>
        </authorList>
    </citation>
    <scope>NUCLEOTIDE SEQUENCE</scope>
</reference>
<dbReference type="Pfam" id="PF04500">
    <property type="entry name" value="FLYWCH"/>
    <property type="match status" value="1"/>
</dbReference>
<evidence type="ECO:0000256" key="1">
    <source>
        <dbReference type="ARBA" id="ARBA00022723"/>
    </source>
</evidence>
<organism evidence="5 6">
    <name type="scientific">Iphiclides podalirius</name>
    <name type="common">scarce swallowtail</name>
    <dbReference type="NCBI Taxonomy" id="110791"/>
    <lineage>
        <taxon>Eukaryota</taxon>
        <taxon>Metazoa</taxon>
        <taxon>Ecdysozoa</taxon>
        <taxon>Arthropoda</taxon>
        <taxon>Hexapoda</taxon>
        <taxon>Insecta</taxon>
        <taxon>Pterygota</taxon>
        <taxon>Neoptera</taxon>
        <taxon>Endopterygota</taxon>
        <taxon>Lepidoptera</taxon>
        <taxon>Glossata</taxon>
        <taxon>Ditrysia</taxon>
        <taxon>Papilionoidea</taxon>
        <taxon>Papilionidae</taxon>
        <taxon>Papilioninae</taxon>
        <taxon>Iphiclides</taxon>
    </lineage>
</organism>
<feature type="non-terminal residue" evidence="5">
    <location>
        <position position="1"/>
    </location>
</feature>
<keyword evidence="1" id="KW-0479">Metal-binding</keyword>
<keyword evidence="2" id="KW-0863">Zinc-finger</keyword>
<dbReference type="InterPro" id="IPR007588">
    <property type="entry name" value="Znf_FLYWCH"/>
</dbReference>
<dbReference type="Gene3D" id="2.20.25.240">
    <property type="match status" value="3"/>
</dbReference>
<feature type="domain" description="FLYWCH-type" evidence="4">
    <location>
        <begin position="15"/>
        <end position="67"/>
    </location>
</feature>